<dbReference type="AlphaFoldDB" id="A0A3N4LB93"/>
<dbReference type="InParanoid" id="A0A3N4LB93"/>
<organism evidence="1 2">
    <name type="scientific">Terfezia boudieri ATCC MYA-4762</name>
    <dbReference type="NCBI Taxonomy" id="1051890"/>
    <lineage>
        <taxon>Eukaryota</taxon>
        <taxon>Fungi</taxon>
        <taxon>Dikarya</taxon>
        <taxon>Ascomycota</taxon>
        <taxon>Pezizomycotina</taxon>
        <taxon>Pezizomycetes</taxon>
        <taxon>Pezizales</taxon>
        <taxon>Pezizaceae</taxon>
        <taxon>Terfezia</taxon>
    </lineage>
</organism>
<protein>
    <submittedName>
        <fullName evidence="1">Uncharacterized protein</fullName>
    </submittedName>
</protein>
<keyword evidence="2" id="KW-1185">Reference proteome</keyword>
<proteinExistence type="predicted"/>
<dbReference type="EMBL" id="ML121576">
    <property type="protein sequence ID" value="RPB20154.1"/>
    <property type="molecule type" value="Genomic_DNA"/>
</dbReference>
<evidence type="ECO:0000313" key="2">
    <source>
        <dbReference type="Proteomes" id="UP000267821"/>
    </source>
</evidence>
<name>A0A3N4LB93_9PEZI</name>
<evidence type="ECO:0000313" key="1">
    <source>
        <dbReference type="EMBL" id="RPB20154.1"/>
    </source>
</evidence>
<accession>A0A3N4LB93</accession>
<sequence>MRTRDTAMVCLGGQGLAVMGLEQHEHATARGMAVLMEGHRSSSAGVVDVELEAVQQEYKQAKPSLCM</sequence>
<gene>
    <name evidence="1" type="ORF">L211DRAFT_841983</name>
</gene>
<dbReference type="Proteomes" id="UP000267821">
    <property type="component" value="Unassembled WGS sequence"/>
</dbReference>
<reference evidence="1 2" key="1">
    <citation type="journal article" date="2018" name="Nat. Ecol. Evol.">
        <title>Pezizomycetes genomes reveal the molecular basis of ectomycorrhizal truffle lifestyle.</title>
        <authorList>
            <person name="Murat C."/>
            <person name="Payen T."/>
            <person name="Noel B."/>
            <person name="Kuo A."/>
            <person name="Morin E."/>
            <person name="Chen J."/>
            <person name="Kohler A."/>
            <person name="Krizsan K."/>
            <person name="Balestrini R."/>
            <person name="Da Silva C."/>
            <person name="Montanini B."/>
            <person name="Hainaut M."/>
            <person name="Levati E."/>
            <person name="Barry K.W."/>
            <person name="Belfiori B."/>
            <person name="Cichocki N."/>
            <person name="Clum A."/>
            <person name="Dockter R.B."/>
            <person name="Fauchery L."/>
            <person name="Guy J."/>
            <person name="Iotti M."/>
            <person name="Le Tacon F."/>
            <person name="Lindquist E.A."/>
            <person name="Lipzen A."/>
            <person name="Malagnac F."/>
            <person name="Mello A."/>
            <person name="Molinier V."/>
            <person name="Miyauchi S."/>
            <person name="Poulain J."/>
            <person name="Riccioni C."/>
            <person name="Rubini A."/>
            <person name="Sitrit Y."/>
            <person name="Splivallo R."/>
            <person name="Traeger S."/>
            <person name="Wang M."/>
            <person name="Zifcakova L."/>
            <person name="Wipf D."/>
            <person name="Zambonelli A."/>
            <person name="Paolocci F."/>
            <person name="Nowrousian M."/>
            <person name="Ottonello S."/>
            <person name="Baldrian P."/>
            <person name="Spatafora J.W."/>
            <person name="Henrissat B."/>
            <person name="Nagy L.G."/>
            <person name="Aury J.M."/>
            <person name="Wincker P."/>
            <person name="Grigoriev I.V."/>
            <person name="Bonfante P."/>
            <person name="Martin F.M."/>
        </authorList>
    </citation>
    <scope>NUCLEOTIDE SEQUENCE [LARGE SCALE GENOMIC DNA]</scope>
    <source>
        <strain evidence="1 2">ATCC MYA-4762</strain>
    </source>
</reference>